<evidence type="ECO:0000256" key="1">
    <source>
        <dbReference type="ARBA" id="ARBA00004123"/>
    </source>
</evidence>
<evidence type="ECO:0000256" key="6">
    <source>
        <dbReference type="ARBA" id="ARBA00023242"/>
    </source>
</evidence>
<dbReference type="GO" id="GO:0008270">
    <property type="term" value="F:zinc ion binding"/>
    <property type="evidence" value="ECO:0007669"/>
    <property type="project" value="UniProtKB-KW"/>
</dbReference>
<dbReference type="PROSITE" id="PS50157">
    <property type="entry name" value="ZINC_FINGER_C2H2_2"/>
    <property type="match status" value="2"/>
</dbReference>
<dbReference type="GO" id="GO:0000785">
    <property type="term" value="C:chromatin"/>
    <property type="evidence" value="ECO:0007669"/>
    <property type="project" value="TreeGrafter"/>
</dbReference>
<feature type="domain" description="C2H2-type" evidence="9">
    <location>
        <begin position="57"/>
        <end position="85"/>
    </location>
</feature>
<accession>A0A2T3AWC3</accession>
<comment type="subcellular location">
    <subcellularLocation>
        <location evidence="1">Nucleus</location>
    </subcellularLocation>
</comment>
<evidence type="ECO:0000313" key="10">
    <source>
        <dbReference type="EMBL" id="PSS12972.1"/>
    </source>
</evidence>
<dbReference type="GeneID" id="36576359"/>
<dbReference type="GO" id="GO:0006351">
    <property type="term" value="P:DNA-templated transcription"/>
    <property type="evidence" value="ECO:0007669"/>
    <property type="project" value="InterPro"/>
</dbReference>
<evidence type="ECO:0000256" key="4">
    <source>
        <dbReference type="ARBA" id="ARBA00022771"/>
    </source>
</evidence>
<reference evidence="10 11" key="1">
    <citation type="journal article" date="2018" name="New Phytol.">
        <title>Comparative genomics and transcriptomics depict ericoid mycorrhizal fungi as versatile saprotrophs and plant mutualists.</title>
        <authorList>
            <person name="Martino E."/>
            <person name="Morin E."/>
            <person name="Grelet G.A."/>
            <person name="Kuo A."/>
            <person name="Kohler A."/>
            <person name="Daghino S."/>
            <person name="Barry K.W."/>
            <person name="Cichocki N."/>
            <person name="Clum A."/>
            <person name="Dockter R.B."/>
            <person name="Hainaut M."/>
            <person name="Kuo R.C."/>
            <person name="LaButti K."/>
            <person name="Lindahl B.D."/>
            <person name="Lindquist E.A."/>
            <person name="Lipzen A."/>
            <person name="Khouja H.R."/>
            <person name="Magnuson J."/>
            <person name="Murat C."/>
            <person name="Ohm R.A."/>
            <person name="Singer S.W."/>
            <person name="Spatafora J.W."/>
            <person name="Wang M."/>
            <person name="Veneault-Fourrey C."/>
            <person name="Henrissat B."/>
            <person name="Grigoriev I.V."/>
            <person name="Martin F.M."/>
            <person name="Perotto S."/>
        </authorList>
    </citation>
    <scope>NUCLEOTIDE SEQUENCE [LARGE SCALE GENOMIC DNA]</scope>
    <source>
        <strain evidence="10 11">ATCC 22711</strain>
    </source>
</reference>
<evidence type="ECO:0000259" key="9">
    <source>
        <dbReference type="PROSITE" id="PS50157"/>
    </source>
</evidence>
<dbReference type="FunFam" id="3.30.160.60:FF:000190">
    <property type="entry name" value="C2H2 finger domain protein"/>
    <property type="match status" value="1"/>
</dbReference>
<sequence length="815" mass="91224">MPVASVSVLPTAASSSTVRKSSLAPEKKYKCQFCNRAFSRSEHRSRHERSHTKERPFKCMKCRSTFVRRDLLLRHDRTVHAKDGGIPLHSDVKRRAGPKATTMSGPSKSAIAIDTSALEQIEASSDGMVDLETAAMLMTDLHHKATAAMRNAGVDPYEERPGMAYSQGAALMEPSVTYPSGAVSLPQVQWDSFMPQSVTEPKSHSIASTASTSQDSQTSFTSVSTPQQHPNQLPPITKYASSSYNGLVPALQSMINSLPPSGSTTPAQQSPRQQPPSPSLAPALKPPQVLSDEERNIILDNIRSHDSERAIPGSFRLPGLASINRYLSTYFSLFHHHLPFLHPASFKPTKVSPPLLLAVLSIGALYAFDQEQAYMCHIGSKVLVNQFLQNKENFSSRKCPLWTMQSSLLNMVLASWSGDPKGLEWACSIKSLLANMVAGNRYELKLRIEARGSEQPTRTEWVEDEGCRRTYYAVYIFFGLLTLTYNHTPAISFNEFEDLPLPSTEAMWNLEDTVDDAAWAEHLKASQPVTFMEAHDNLFQGESLRYSAFATRVMINALFLEVWYHKRSPEALQDVVTEYKLRLALETWEKSLDLCEPEPATVPLSAPHKGHPLIFNAMAMFRNARARLEVDLKSIQEALRYHDSFEVAAAMSNARDKVKRSSEMIKVIQECYNCIETAALQGIRWVARTHATNWSIEHPLCGLDLMVILSLWLYRLEHDEELPTEEEHIMYNKIRNLFEDDSVDVYESKVSSTVARLWGGMLDEVVVWGITRIMGDSFRLHAQALVGYEDDIEASDVSTPSMISQGADDNEDSVY</sequence>
<dbReference type="PANTHER" id="PTHR40626">
    <property type="entry name" value="MIP31509P"/>
    <property type="match status" value="1"/>
</dbReference>
<feature type="compositionally biased region" description="Polar residues" evidence="8">
    <location>
        <begin position="254"/>
        <end position="265"/>
    </location>
</feature>
<keyword evidence="6" id="KW-0539">Nucleus</keyword>
<dbReference type="EMBL" id="KZ679014">
    <property type="protein sequence ID" value="PSS12972.1"/>
    <property type="molecule type" value="Genomic_DNA"/>
</dbReference>
<dbReference type="InterPro" id="IPR051059">
    <property type="entry name" value="VerF-like"/>
</dbReference>
<dbReference type="RefSeq" id="XP_024718963.1">
    <property type="nucleotide sequence ID" value="XM_024868278.1"/>
</dbReference>
<evidence type="ECO:0000313" key="11">
    <source>
        <dbReference type="Proteomes" id="UP000241818"/>
    </source>
</evidence>
<evidence type="ECO:0000256" key="2">
    <source>
        <dbReference type="ARBA" id="ARBA00022723"/>
    </source>
</evidence>
<dbReference type="PANTHER" id="PTHR40626:SF8">
    <property type="entry name" value="C2H2 FINGER DOMAIN TRANSCRIPTION FACTOR (EUROFUNG)-RELATED"/>
    <property type="match status" value="1"/>
</dbReference>
<evidence type="ECO:0000256" key="3">
    <source>
        <dbReference type="ARBA" id="ARBA00022737"/>
    </source>
</evidence>
<keyword evidence="5" id="KW-0862">Zinc</keyword>
<feature type="domain" description="C2H2-type" evidence="9">
    <location>
        <begin position="29"/>
        <end position="56"/>
    </location>
</feature>
<dbReference type="GO" id="GO:0005634">
    <property type="term" value="C:nucleus"/>
    <property type="evidence" value="ECO:0007669"/>
    <property type="project" value="UniProtKB-SubCell"/>
</dbReference>
<evidence type="ECO:0000256" key="7">
    <source>
        <dbReference type="PROSITE-ProRule" id="PRU00042"/>
    </source>
</evidence>
<gene>
    <name evidence="10" type="ORF">M430DRAFT_52167</name>
</gene>
<dbReference type="PROSITE" id="PS00028">
    <property type="entry name" value="ZINC_FINGER_C2H2_1"/>
    <property type="match status" value="2"/>
</dbReference>
<feature type="compositionally biased region" description="Low complexity" evidence="8">
    <location>
        <begin position="205"/>
        <end position="225"/>
    </location>
</feature>
<feature type="region of interest" description="Disordered" evidence="8">
    <location>
        <begin position="1"/>
        <end position="21"/>
    </location>
</feature>
<keyword evidence="11" id="KW-1185">Reference proteome</keyword>
<keyword evidence="2" id="KW-0479">Metal-binding</keyword>
<dbReference type="InParanoid" id="A0A2T3AWC3"/>
<proteinExistence type="predicted"/>
<feature type="region of interest" description="Disordered" evidence="8">
    <location>
        <begin position="84"/>
        <end position="108"/>
    </location>
</feature>
<dbReference type="InterPro" id="IPR007219">
    <property type="entry name" value="XnlR_reg_dom"/>
</dbReference>
<dbReference type="GO" id="GO:0000981">
    <property type="term" value="F:DNA-binding transcription factor activity, RNA polymerase II-specific"/>
    <property type="evidence" value="ECO:0007669"/>
    <property type="project" value="InterPro"/>
</dbReference>
<dbReference type="InterPro" id="IPR013087">
    <property type="entry name" value="Znf_C2H2_type"/>
</dbReference>
<feature type="region of interest" description="Disordered" evidence="8">
    <location>
        <begin position="254"/>
        <end position="287"/>
    </location>
</feature>
<evidence type="ECO:0000256" key="8">
    <source>
        <dbReference type="SAM" id="MobiDB-lite"/>
    </source>
</evidence>
<feature type="region of interest" description="Disordered" evidence="8">
    <location>
        <begin position="196"/>
        <end position="238"/>
    </location>
</feature>
<keyword evidence="4 7" id="KW-0863">Zinc-finger</keyword>
<name>A0A2T3AWC3_AMORE</name>
<dbReference type="STRING" id="857342.A0A2T3AWC3"/>
<keyword evidence="3" id="KW-0677">Repeat</keyword>
<dbReference type="Proteomes" id="UP000241818">
    <property type="component" value="Unassembled WGS sequence"/>
</dbReference>
<dbReference type="CDD" id="cd12148">
    <property type="entry name" value="fungal_TF_MHR"/>
    <property type="match status" value="1"/>
</dbReference>
<organism evidence="10 11">
    <name type="scientific">Amorphotheca resinae ATCC 22711</name>
    <dbReference type="NCBI Taxonomy" id="857342"/>
    <lineage>
        <taxon>Eukaryota</taxon>
        <taxon>Fungi</taxon>
        <taxon>Dikarya</taxon>
        <taxon>Ascomycota</taxon>
        <taxon>Pezizomycotina</taxon>
        <taxon>Leotiomycetes</taxon>
        <taxon>Helotiales</taxon>
        <taxon>Amorphothecaceae</taxon>
        <taxon>Amorphotheca</taxon>
    </lineage>
</organism>
<evidence type="ECO:0000256" key="5">
    <source>
        <dbReference type="ARBA" id="ARBA00022833"/>
    </source>
</evidence>
<dbReference type="OrthoDB" id="9411774at2759"/>
<protein>
    <recommendedName>
        <fullName evidence="9">C2H2-type domain-containing protein</fullName>
    </recommendedName>
</protein>
<dbReference type="GO" id="GO:0000978">
    <property type="term" value="F:RNA polymerase II cis-regulatory region sequence-specific DNA binding"/>
    <property type="evidence" value="ECO:0007669"/>
    <property type="project" value="InterPro"/>
</dbReference>
<dbReference type="InterPro" id="IPR036236">
    <property type="entry name" value="Znf_C2H2_sf"/>
</dbReference>
<dbReference type="AlphaFoldDB" id="A0A2T3AWC3"/>
<dbReference type="SUPFAM" id="SSF57667">
    <property type="entry name" value="beta-beta-alpha zinc fingers"/>
    <property type="match status" value="1"/>
</dbReference>
<dbReference type="Pfam" id="PF04082">
    <property type="entry name" value="Fungal_trans"/>
    <property type="match status" value="1"/>
</dbReference>
<dbReference type="Gene3D" id="3.30.160.60">
    <property type="entry name" value="Classic Zinc Finger"/>
    <property type="match status" value="2"/>
</dbReference>
<dbReference type="SMART" id="SM00355">
    <property type="entry name" value="ZnF_C2H2"/>
    <property type="match status" value="2"/>
</dbReference>